<evidence type="ECO:0000313" key="2">
    <source>
        <dbReference type="EMBL" id="TQE99534.1"/>
    </source>
</evidence>
<feature type="signal peptide" evidence="1">
    <location>
        <begin position="1"/>
        <end position="20"/>
    </location>
</feature>
<organism evidence="2 3">
    <name type="scientific">Spiribacter salinus</name>
    <dbReference type="NCBI Taxonomy" id="1335746"/>
    <lineage>
        <taxon>Bacteria</taxon>
        <taxon>Pseudomonadati</taxon>
        <taxon>Pseudomonadota</taxon>
        <taxon>Gammaproteobacteria</taxon>
        <taxon>Chromatiales</taxon>
        <taxon>Ectothiorhodospiraceae</taxon>
        <taxon>Spiribacter</taxon>
    </lineage>
</organism>
<comment type="caution">
    <text evidence="2">The sequence shown here is derived from an EMBL/GenBank/DDBJ whole genome shotgun (WGS) entry which is preliminary data.</text>
</comment>
<evidence type="ECO:0000256" key="1">
    <source>
        <dbReference type="SAM" id="SignalP"/>
    </source>
</evidence>
<reference evidence="2 3" key="1">
    <citation type="submission" date="2019-06" db="EMBL/GenBank/DDBJ databases">
        <title>Metagenome assembled Genome of Spiribacter salinus SL48-SHIP from the microbial mat of Salt Lake 48 (Novosibirsk region, Russia).</title>
        <authorList>
            <person name="Shipova A."/>
            <person name="Rozanov A.S."/>
            <person name="Bryanskaya A.V."/>
            <person name="Peltek S.E."/>
        </authorList>
    </citation>
    <scope>NUCLEOTIDE SEQUENCE [LARGE SCALE GENOMIC DNA]</scope>
    <source>
        <strain evidence="2">SL48-SHIP-2</strain>
    </source>
</reference>
<dbReference type="AlphaFoldDB" id="A0A540VRZ0"/>
<dbReference type="EMBL" id="VIFK01000055">
    <property type="protein sequence ID" value="TQE99534.1"/>
    <property type="molecule type" value="Genomic_DNA"/>
</dbReference>
<sequence>MTRTLTALALVLSVAGPASALEINDRASYCEFVAKNAGLAMTARQDGMLLTDAFAMVKERADALPGKVEEMLTGVYASAFNEPVFRNDNEMSAYQIIDFQNDWHVICLFEEMAHEFTYPEVLSSQK</sequence>
<evidence type="ECO:0000313" key="3">
    <source>
        <dbReference type="Proteomes" id="UP000315400"/>
    </source>
</evidence>
<protein>
    <submittedName>
        <fullName evidence="2">Uncharacterized protein</fullName>
    </submittedName>
</protein>
<gene>
    <name evidence="2" type="ORF">FKY71_08125</name>
</gene>
<feature type="chain" id="PRO_5022162896" evidence="1">
    <location>
        <begin position="21"/>
        <end position="126"/>
    </location>
</feature>
<dbReference type="Proteomes" id="UP000315400">
    <property type="component" value="Unassembled WGS sequence"/>
</dbReference>
<keyword evidence="1" id="KW-0732">Signal</keyword>
<proteinExistence type="predicted"/>
<accession>A0A540VRZ0</accession>
<name>A0A540VRZ0_9GAMM</name>